<dbReference type="STRING" id="1210090.GCA_001613185_05326"/>
<gene>
    <name evidence="1" type="ORF">DFR74_1084</name>
</gene>
<comment type="caution">
    <text evidence="1">The sequence shown here is derived from an EMBL/GenBank/DDBJ whole genome shotgun (WGS) entry which is preliminary data.</text>
</comment>
<keyword evidence="2" id="KW-1185">Reference proteome</keyword>
<accession>A0A366DFE6</accession>
<evidence type="ECO:0000313" key="2">
    <source>
        <dbReference type="Proteomes" id="UP000252586"/>
    </source>
</evidence>
<dbReference type="Proteomes" id="UP000252586">
    <property type="component" value="Unassembled WGS sequence"/>
</dbReference>
<dbReference type="EMBL" id="QNRE01000008">
    <property type="protein sequence ID" value="RBO88780.1"/>
    <property type="molecule type" value="Genomic_DNA"/>
</dbReference>
<proteinExistence type="predicted"/>
<sequence length="48" mass="5992">MSRQRHDIGNQKRLRREAEELRLREAREIEKQRRQALKPIWAKKRVAR</sequence>
<dbReference type="AlphaFoldDB" id="A0A366DFE6"/>
<protein>
    <submittedName>
        <fullName evidence="1">Uncharacterized protein</fullName>
    </submittedName>
</protein>
<name>A0A366DFE6_9NOCA</name>
<organism evidence="1 2">
    <name type="scientific">Nocardia puris</name>
    <dbReference type="NCBI Taxonomy" id="208602"/>
    <lineage>
        <taxon>Bacteria</taxon>
        <taxon>Bacillati</taxon>
        <taxon>Actinomycetota</taxon>
        <taxon>Actinomycetes</taxon>
        <taxon>Mycobacteriales</taxon>
        <taxon>Nocardiaceae</taxon>
        <taxon>Nocardia</taxon>
    </lineage>
</organism>
<evidence type="ECO:0000313" key="1">
    <source>
        <dbReference type="EMBL" id="RBO88780.1"/>
    </source>
</evidence>
<reference evidence="1 2" key="1">
    <citation type="submission" date="2018-06" db="EMBL/GenBank/DDBJ databases">
        <title>Genomic Encyclopedia of Type Strains, Phase IV (KMG-IV): sequencing the most valuable type-strain genomes for metagenomic binning, comparative biology and taxonomic classification.</title>
        <authorList>
            <person name="Goeker M."/>
        </authorList>
    </citation>
    <scope>NUCLEOTIDE SEQUENCE [LARGE SCALE GENOMIC DNA]</scope>
    <source>
        <strain evidence="1 2">DSM 44599</strain>
    </source>
</reference>